<name>A0A8H7XRT7_PSICU</name>
<evidence type="ECO:0000313" key="1">
    <source>
        <dbReference type="EMBL" id="KAG5165653.1"/>
    </source>
</evidence>
<dbReference type="EMBL" id="JAFIQS010000009">
    <property type="protein sequence ID" value="KAG5165653.1"/>
    <property type="molecule type" value="Genomic_DNA"/>
</dbReference>
<proteinExistence type="predicted"/>
<gene>
    <name evidence="1" type="ORF">JR316_009236</name>
</gene>
<comment type="caution">
    <text evidence="1">The sequence shown here is derived from an EMBL/GenBank/DDBJ whole genome shotgun (WGS) entry which is preliminary data.</text>
</comment>
<reference evidence="1" key="1">
    <citation type="submission" date="2021-02" db="EMBL/GenBank/DDBJ databases">
        <title>Psilocybe cubensis genome.</title>
        <authorList>
            <person name="Mckernan K.J."/>
            <person name="Crawford S."/>
            <person name="Trippe A."/>
            <person name="Kane L.T."/>
            <person name="Mclaughlin S."/>
        </authorList>
    </citation>
    <scope>NUCLEOTIDE SEQUENCE [LARGE SCALE GENOMIC DNA]</scope>
    <source>
        <strain evidence="1">MGC-MH-2018</strain>
    </source>
</reference>
<accession>A0A8H7XRT7</accession>
<sequence>MAAGRKQRPLRSLTDDRTIGIAQPNGSAVSIKLDRRHGAVDEVSGLYDHFGRRGTTARWSTKHQTSMKSMANRVPQDVPQLSNEDIMRASRFLLLCASNTRLR</sequence>
<organism evidence="1">
    <name type="scientific">Psilocybe cubensis</name>
    <name type="common">Psychedelic mushroom</name>
    <name type="synonym">Stropharia cubensis</name>
    <dbReference type="NCBI Taxonomy" id="181762"/>
    <lineage>
        <taxon>Eukaryota</taxon>
        <taxon>Fungi</taxon>
        <taxon>Dikarya</taxon>
        <taxon>Basidiomycota</taxon>
        <taxon>Agaricomycotina</taxon>
        <taxon>Agaricomycetes</taxon>
        <taxon>Agaricomycetidae</taxon>
        <taxon>Agaricales</taxon>
        <taxon>Agaricineae</taxon>
        <taxon>Strophariaceae</taxon>
        <taxon>Psilocybe</taxon>
    </lineage>
</organism>
<protein>
    <submittedName>
        <fullName evidence="1">Uncharacterized protein</fullName>
    </submittedName>
</protein>
<dbReference type="AlphaFoldDB" id="A0A8H7XRT7"/>